<protein>
    <submittedName>
        <fullName evidence="1">Uncharacterized protein</fullName>
    </submittedName>
</protein>
<proteinExistence type="predicted"/>
<accession>X1J4K5</accession>
<gene>
    <name evidence="1" type="ORF">S03H2_54195</name>
</gene>
<comment type="caution">
    <text evidence="1">The sequence shown here is derived from an EMBL/GenBank/DDBJ whole genome shotgun (WGS) entry which is preliminary data.</text>
</comment>
<feature type="non-terminal residue" evidence="1">
    <location>
        <position position="1"/>
    </location>
</feature>
<reference evidence="1" key="1">
    <citation type="journal article" date="2014" name="Front. Microbiol.">
        <title>High frequency of phylogenetically diverse reductive dehalogenase-homologous genes in deep subseafloor sedimentary metagenomes.</title>
        <authorList>
            <person name="Kawai M."/>
            <person name="Futagami T."/>
            <person name="Toyoda A."/>
            <person name="Takaki Y."/>
            <person name="Nishi S."/>
            <person name="Hori S."/>
            <person name="Arai W."/>
            <person name="Tsubouchi T."/>
            <person name="Morono Y."/>
            <person name="Uchiyama I."/>
            <person name="Ito T."/>
            <person name="Fujiyama A."/>
            <person name="Inagaki F."/>
            <person name="Takami H."/>
        </authorList>
    </citation>
    <scope>NUCLEOTIDE SEQUENCE</scope>
    <source>
        <strain evidence="1">Expedition CK06-06</strain>
    </source>
</reference>
<evidence type="ECO:0000313" key="1">
    <source>
        <dbReference type="EMBL" id="GAH64708.1"/>
    </source>
</evidence>
<organism evidence="1">
    <name type="scientific">marine sediment metagenome</name>
    <dbReference type="NCBI Taxonomy" id="412755"/>
    <lineage>
        <taxon>unclassified sequences</taxon>
        <taxon>metagenomes</taxon>
        <taxon>ecological metagenomes</taxon>
    </lineage>
</organism>
<name>X1J4K5_9ZZZZ</name>
<sequence>EYDIPIDAALFTLEPPADATIVDCRIDPELRDVIDEAMEAVKTLPLHEIGEAAPILVNEGRRFDRWREWEGWRQNRVGHREEYSDGRVTGGTPREEWVYWVRRYAYVHDQDHYRNSFFTIRAHQWLRHLKDGRPGGWPADAPSEVIRDEKDGRRSARIVGYFTLPPAERSKEVLTLDLDAKRLTERELYVWMDDEWRLAMRIQFDYPDELPDRIFEFQPPPGVKIDDLRKR</sequence>
<dbReference type="AlphaFoldDB" id="X1J4K5"/>
<dbReference type="EMBL" id="BARU01034536">
    <property type="protein sequence ID" value="GAH64708.1"/>
    <property type="molecule type" value="Genomic_DNA"/>
</dbReference>